<gene>
    <name evidence="2" type="ORF">H8L32_00665</name>
</gene>
<evidence type="ECO:0000256" key="1">
    <source>
        <dbReference type="SAM" id="Phobius"/>
    </source>
</evidence>
<comment type="caution">
    <text evidence="2">The sequence shown here is derived from an EMBL/GenBank/DDBJ whole genome shotgun (WGS) entry which is preliminary data.</text>
</comment>
<sequence>MGLGFLPWEKVPIFVWSIVLIIAGGVLLFNEDFYSWGQAKAICMVIVGICAFVYDIKKDKM</sequence>
<dbReference type="EMBL" id="JACOGF010000001">
    <property type="protein sequence ID" value="MBC3915982.1"/>
    <property type="molecule type" value="Genomic_DNA"/>
</dbReference>
<keyword evidence="3" id="KW-1185">Reference proteome</keyword>
<evidence type="ECO:0008006" key="4">
    <source>
        <dbReference type="Google" id="ProtNLM"/>
    </source>
</evidence>
<keyword evidence="1" id="KW-0812">Transmembrane</keyword>
<dbReference type="RefSeq" id="WP_186945242.1">
    <property type="nucleotide sequence ID" value="NZ_JACOGF010000001.1"/>
</dbReference>
<name>A0ABR6ZJB7_9BURK</name>
<feature type="transmembrane region" description="Helical" evidence="1">
    <location>
        <begin position="12"/>
        <end position="29"/>
    </location>
</feature>
<protein>
    <recommendedName>
        <fullName evidence="4">SPW repeat-containing protein</fullName>
    </recommendedName>
</protein>
<dbReference type="Proteomes" id="UP000650424">
    <property type="component" value="Unassembled WGS sequence"/>
</dbReference>
<proteinExistence type="predicted"/>
<evidence type="ECO:0000313" key="3">
    <source>
        <dbReference type="Proteomes" id="UP000650424"/>
    </source>
</evidence>
<evidence type="ECO:0000313" key="2">
    <source>
        <dbReference type="EMBL" id="MBC3915982.1"/>
    </source>
</evidence>
<keyword evidence="1" id="KW-1133">Transmembrane helix</keyword>
<organism evidence="2 3">
    <name type="scientific">Undibacterium hunanense</name>
    <dbReference type="NCBI Taxonomy" id="2762292"/>
    <lineage>
        <taxon>Bacteria</taxon>
        <taxon>Pseudomonadati</taxon>
        <taxon>Pseudomonadota</taxon>
        <taxon>Betaproteobacteria</taxon>
        <taxon>Burkholderiales</taxon>
        <taxon>Oxalobacteraceae</taxon>
        <taxon>Undibacterium</taxon>
    </lineage>
</organism>
<feature type="transmembrane region" description="Helical" evidence="1">
    <location>
        <begin position="35"/>
        <end position="54"/>
    </location>
</feature>
<accession>A0ABR6ZJB7</accession>
<reference evidence="2 3" key="1">
    <citation type="submission" date="2020-08" db="EMBL/GenBank/DDBJ databases">
        <title>Novel species isolated from subtropical streams in China.</title>
        <authorList>
            <person name="Lu H."/>
        </authorList>
    </citation>
    <scope>NUCLEOTIDE SEQUENCE [LARGE SCALE GENOMIC DNA]</scope>
    <source>
        <strain evidence="2 3">CY18W</strain>
    </source>
</reference>
<keyword evidence="1" id="KW-0472">Membrane</keyword>